<organism evidence="4 5">
    <name type="scientific">Peptoanaerobacter stomatis</name>
    <dbReference type="NCBI Taxonomy" id="796937"/>
    <lineage>
        <taxon>Bacteria</taxon>
        <taxon>Bacillati</taxon>
        <taxon>Bacillota</taxon>
        <taxon>Clostridia</taxon>
        <taxon>Peptostreptococcales</taxon>
        <taxon>Filifactoraceae</taxon>
        <taxon>Peptoanaerobacter</taxon>
    </lineage>
</organism>
<evidence type="ECO:0008006" key="6">
    <source>
        <dbReference type="Google" id="ProtNLM"/>
    </source>
</evidence>
<dbReference type="RefSeq" id="WP_009525043.1">
    <property type="nucleotide sequence ID" value="NZ_JH414549.1"/>
</dbReference>
<reference evidence="4 5" key="1">
    <citation type="submission" date="2011-08" db="EMBL/GenBank/DDBJ databases">
        <title>The Genome Sequence of Eubacteriaceae bacterium ACC19a.</title>
        <authorList>
            <consortium name="The Broad Institute Genome Sequencing Platform"/>
            <person name="Earl A."/>
            <person name="Ward D."/>
            <person name="Feldgarden M."/>
            <person name="Gevers D."/>
            <person name="Sizova M."/>
            <person name="Hazen A."/>
            <person name="Epstein S."/>
            <person name="Young S.K."/>
            <person name="Zeng Q."/>
            <person name="Gargeya S."/>
            <person name="Fitzgerald M."/>
            <person name="Haas B."/>
            <person name="Abouelleil A."/>
            <person name="Alvarado L."/>
            <person name="Arachchi H.M."/>
            <person name="Berlin A."/>
            <person name="Brown A."/>
            <person name="Chapman S.B."/>
            <person name="Chen Z."/>
            <person name="Dunbar C."/>
            <person name="Freedman E."/>
            <person name="Gearin G."/>
            <person name="Gellesch M."/>
            <person name="Goldberg J."/>
            <person name="Griggs A."/>
            <person name="Gujja S."/>
            <person name="Heiman D."/>
            <person name="Howarth C."/>
            <person name="Larson L."/>
            <person name="Lui A."/>
            <person name="MacDonald P.J.P."/>
            <person name="Montmayeur A."/>
            <person name="Murphy C."/>
            <person name="Neiman D."/>
            <person name="Pearson M."/>
            <person name="Priest M."/>
            <person name="Roberts A."/>
            <person name="Saif S."/>
            <person name="Shea T."/>
            <person name="Shenoy N."/>
            <person name="Sisk P."/>
            <person name="Stolte C."/>
            <person name="Sykes S."/>
            <person name="Wortman J."/>
            <person name="Nusbaum C."/>
            <person name="Birren B."/>
        </authorList>
    </citation>
    <scope>NUCLEOTIDE SEQUENCE [LARGE SCALE GENOMIC DNA]</scope>
    <source>
        <strain evidence="4 5">ACC19a</strain>
    </source>
</reference>
<dbReference type="InterPro" id="IPR029787">
    <property type="entry name" value="Nucleotide_cyclase"/>
</dbReference>
<evidence type="ECO:0000259" key="2">
    <source>
        <dbReference type="PROSITE" id="PS50883"/>
    </source>
</evidence>
<dbReference type="EMBL" id="AFZE01000057">
    <property type="protein sequence ID" value="EHL10593.1"/>
    <property type="molecule type" value="Genomic_DNA"/>
</dbReference>
<protein>
    <recommendedName>
        <fullName evidence="6">Diguanylate cyclase (GGDEF) domain-containing protein</fullName>
    </recommendedName>
</protein>
<dbReference type="SMART" id="SM00267">
    <property type="entry name" value="GGDEF"/>
    <property type="match status" value="1"/>
</dbReference>
<dbReference type="SMART" id="SM00052">
    <property type="entry name" value="EAL"/>
    <property type="match status" value="1"/>
</dbReference>
<gene>
    <name evidence="4" type="ORF">HMPREF9629_00808</name>
</gene>
<dbReference type="CDD" id="cd01948">
    <property type="entry name" value="EAL"/>
    <property type="match status" value="1"/>
</dbReference>
<proteinExistence type="predicted"/>
<evidence type="ECO:0000313" key="5">
    <source>
        <dbReference type="Proteomes" id="UP000006437"/>
    </source>
</evidence>
<dbReference type="SUPFAM" id="SSF55073">
    <property type="entry name" value="Nucleotide cyclase"/>
    <property type="match status" value="1"/>
</dbReference>
<feature type="transmembrane region" description="Helical" evidence="1">
    <location>
        <begin position="269"/>
        <end position="289"/>
    </location>
</feature>
<keyword evidence="1" id="KW-0812">Transmembrane</keyword>
<dbReference type="HOGENOM" id="CLU_000445_70_49_9"/>
<feature type="transmembrane region" description="Helical" evidence="1">
    <location>
        <begin position="60"/>
        <end position="79"/>
    </location>
</feature>
<dbReference type="PROSITE" id="PS50883">
    <property type="entry name" value="EAL"/>
    <property type="match status" value="1"/>
</dbReference>
<evidence type="ECO:0000259" key="3">
    <source>
        <dbReference type="PROSITE" id="PS50887"/>
    </source>
</evidence>
<feature type="transmembrane region" description="Helical" evidence="1">
    <location>
        <begin position="34"/>
        <end position="51"/>
    </location>
</feature>
<dbReference type="InterPro" id="IPR043128">
    <property type="entry name" value="Rev_trsase/Diguanyl_cyclase"/>
</dbReference>
<dbReference type="InterPro" id="IPR000160">
    <property type="entry name" value="GGDEF_dom"/>
</dbReference>
<dbReference type="AlphaFoldDB" id="G9X351"/>
<dbReference type="SUPFAM" id="SSF141868">
    <property type="entry name" value="EAL domain-like"/>
    <property type="match status" value="1"/>
</dbReference>
<feature type="transmembrane region" description="Helical" evidence="1">
    <location>
        <begin position="224"/>
        <end position="243"/>
    </location>
</feature>
<dbReference type="GO" id="GO:0071111">
    <property type="term" value="F:cyclic-guanylate-specific phosphodiesterase activity"/>
    <property type="evidence" value="ECO:0007669"/>
    <property type="project" value="InterPro"/>
</dbReference>
<keyword evidence="1" id="KW-1133">Transmembrane helix</keyword>
<comment type="caution">
    <text evidence="4">The sequence shown here is derived from an EMBL/GenBank/DDBJ whole genome shotgun (WGS) entry which is preliminary data.</text>
</comment>
<dbReference type="NCBIfam" id="TIGR00254">
    <property type="entry name" value="GGDEF"/>
    <property type="match status" value="1"/>
</dbReference>
<feature type="transmembrane region" description="Helical" evidence="1">
    <location>
        <begin position="295"/>
        <end position="314"/>
    </location>
</feature>
<dbReference type="BioCyc" id="EBAC796937-HMP:GMGH-810-MONOMER"/>
<dbReference type="Gene3D" id="3.30.70.270">
    <property type="match status" value="1"/>
</dbReference>
<dbReference type="InterPro" id="IPR001633">
    <property type="entry name" value="EAL_dom"/>
</dbReference>
<feature type="domain" description="GGDEF" evidence="3">
    <location>
        <begin position="383"/>
        <end position="517"/>
    </location>
</feature>
<dbReference type="InterPro" id="IPR035919">
    <property type="entry name" value="EAL_sf"/>
</dbReference>
<feature type="transmembrane region" description="Helical" evidence="1">
    <location>
        <begin position="99"/>
        <end position="115"/>
    </location>
</feature>
<dbReference type="Gene3D" id="3.20.20.450">
    <property type="entry name" value="EAL domain"/>
    <property type="match status" value="1"/>
</dbReference>
<sequence>MGYKIKKIILFIIAISFVLYQTASFHRFNYAIDIAKSVNSLAVSIFIFLNLKNGKERNNLIYFLIGAFVFLVFVTDIGYVTLRFKFFPYVFVKSAVDTIYLIIPFVIVTVCFLIIKSEWSYVDKKQSFMNFIVLFICSYYMLRGIISIMFPRILLSLGDLNIIFTSVTLSILLLALIMLLSSNSQKIAFSNFMTAVVVSFIIFSIVDSVYTYQVSAISYSSTVLLDSLYAIPVNIIVIAICMYKRDINRNISSDYKDEIEKYTPNKSSGYIVTLILFVIMIADVILYSLKAISSSQILIAFLAMILYLLITLYYTSLKENKVLLESQLQINYELEKRVYERTKELEEKNREFLKIINTDSLTMLGSRKYLMDILDSYDEYKTENVIIFIIDILHFKVINNTSGHKTGDMVLKEVSRRLKNIFKGEKVFRTDSNEFAVLIQDNKSTAQLVDIAQNITLELTDVIYIDTDFINIDIAIGCCKYDSNMEEYSELLKNAEYASKEAKADYKTFNNYRFYDQEMADKINRRITIESLLRTINYDDEFTMFFQPQFSIDGSELIGMESLLRWNSPVLGNVSPGEFIPIAEESNSILKVVQWTIKKSSEQIKEWNLKYNKNYRIAINISPKYLKNYDFLSEVKYFVDEKQVNPVWLDFEMTEMSVMQAGESICDLFDKLHHMGINISIDDFGTGYSSLSYIKNFNVDKIKISKELVDNIVTDKNEYMIVNAIIMMSKGLKLETIAEGVEKKEQRDILLELGCNQIQGYYYGRPVNAQEFEKTYLINRI</sequence>
<accession>G9X351</accession>
<name>G9X351_9FIRM</name>
<feature type="transmembrane region" description="Helical" evidence="1">
    <location>
        <begin position="162"/>
        <end position="180"/>
    </location>
</feature>
<dbReference type="PANTHER" id="PTHR33121">
    <property type="entry name" value="CYCLIC DI-GMP PHOSPHODIESTERASE PDEF"/>
    <property type="match status" value="1"/>
</dbReference>
<feature type="transmembrane region" description="Helical" evidence="1">
    <location>
        <begin position="192"/>
        <end position="212"/>
    </location>
</feature>
<evidence type="ECO:0000256" key="1">
    <source>
        <dbReference type="SAM" id="Phobius"/>
    </source>
</evidence>
<dbReference type="PROSITE" id="PS50887">
    <property type="entry name" value="GGDEF"/>
    <property type="match status" value="1"/>
</dbReference>
<dbReference type="Pfam" id="PF00563">
    <property type="entry name" value="EAL"/>
    <property type="match status" value="1"/>
</dbReference>
<evidence type="ECO:0000313" key="4">
    <source>
        <dbReference type="EMBL" id="EHL10593.1"/>
    </source>
</evidence>
<dbReference type="Proteomes" id="UP000006437">
    <property type="component" value="Unassembled WGS sequence"/>
</dbReference>
<dbReference type="PANTHER" id="PTHR33121:SF70">
    <property type="entry name" value="SIGNALING PROTEIN YKOW"/>
    <property type="match status" value="1"/>
</dbReference>
<dbReference type="InterPro" id="IPR050706">
    <property type="entry name" value="Cyclic-di-GMP_PDE-like"/>
</dbReference>
<dbReference type="CDD" id="cd01949">
    <property type="entry name" value="GGDEF"/>
    <property type="match status" value="1"/>
</dbReference>
<dbReference type="Pfam" id="PF00990">
    <property type="entry name" value="GGDEF"/>
    <property type="match status" value="1"/>
</dbReference>
<feature type="domain" description="EAL" evidence="2">
    <location>
        <begin position="526"/>
        <end position="780"/>
    </location>
</feature>
<feature type="transmembrane region" description="Helical" evidence="1">
    <location>
        <begin position="127"/>
        <end position="150"/>
    </location>
</feature>
<keyword evidence="1" id="KW-0472">Membrane</keyword>